<sequence length="304" mass="34062">MRIAIAGSGAMARYICDEFPKYGHQVVILSRSDKPIFNDRPNISQVVTDYSVDSLVAAIDNCEMLISMILSYGTDFIDVHLNLIKACQASSKCKRFVPSEYAGDLVNYPDLPIFYYNTREPIRKVLREQSELEWTLVSVGWLADYVVPSKNRYLADVGPAFPIDLGTNQIIIPGTGNDPIDVTTARDLAAALAMLANAPSWEPYLYISGEKTTWNDLAKLVQQRYPSMTEVKRIGLGQILDTIQTSTDEEEILVSHYQIFTPLRAGSLDPELVQRHRGKFFAGLNFRTPECLINEAFANRDAIV</sequence>
<evidence type="ECO:0000256" key="1">
    <source>
        <dbReference type="ARBA" id="ARBA00005725"/>
    </source>
</evidence>
<dbReference type="PANTHER" id="PTHR47706">
    <property type="entry name" value="NMRA-LIKE FAMILY PROTEIN"/>
    <property type="match status" value="1"/>
</dbReference>
<keyword evidence="2" id="KW-0521">NADP</keyword>
<dbReference type="OrthoDB" id="419598at2759"/>
<dbReference type="Gene3D" id="3.40.50.720">
    <property type="entry name" value="NAD(P)-binding Rossmann-like Domain"/>
    <property type="match status" value="1"/>
</dbReference>
<dbReference type="SUPFAM" id="SSF51735">
    <property type="entry name" value="NAD(P)-binding Rossmann-fold domains"/>
    <property type="match status" value="1"/>
</dbReference>
<proteinExistence type="inferred from homology"/>
<dbReference type="Pfam" id="PF05368">
    <property type="entry name" value="NmrA"/>
    <property type="match status" value="1"/>
</dbReference>
<dbReference type="EMBL" id="MLQL01000005">
    <property type="protein sequence ID" value="OQE28055.1"/>
    <property type="molecule type" value="Genomic_DNA"/>
</dbReference>
<name>A0A1V6TNS2_9EURO</name>
<dbReference type="Proteomes" id="UP000191342">
    <property type="component" value="Unassembled WGS sequence"/>
</dbReference>
<evidence type="ECO:0000256" key="2">
    <source>
        <dbReference type="ARBA" id="ARBA00022857"/>
    </source>
</evidence>
<evidence type="ECO:0000313" key="5">
    <source>
        <dbReference type="EMBL" id="OQE28055.1"/>
    </source>
</evidence>
<evidence type="ECO:0000313" key="6">
    <source>
        <dbReference type="Proteomes" id="UP000191342"/>
    </source>
</evidence>
<feature type="domain" description="NmrA-like" evidence="4">
    <location>
        <begin position="5"/>
        <end position="270"/>
    </location>
</feature>
<dbReference type="AlphaFoldDB" id="A0A1V6TNS2"/>
<accession>A0A1V6TNS2</accession>
<keyword evidence="6" id="KW-1185">Reference proteome</keyword>
<dbReference type="Gene3D" id="3.90.25.10">
    <property type="entry name" value="UDP-galactose 4-epimerase, domain 1"/>
    <property type="match status" value="1"/>
</dbReference>
<comment type="similarity">
    <text evidence="1">Belongs to the NmrA-type oxidoreductase family. Isoflavone reductase subfamily.</text>
</comment>
<evidence type="ECO:0000256" key="3">
    <source>
        <dbReference type="ARBA" id="ARBA00023002"/>
    </source>
</evidence>
<protein>
    <recommendedName>
        <fullName evidence="4">NmrA-like domain-containing protein</fullName>
    </recommendedName>
</protein>
<evidence type="ECO:0000259" key="4">
    <source>
        <dbReference type="Pfam" id="PF05368"/>
    </source>
</evidence>
<organism evidence="5 6">
    <name type="scientific">Penicillium flavigenum</name>
    <dbReference type="NCBI Taxonomy" id="254877"/>
    <lineage>
        <taxon>Eukaryota</taxon>
        <taxon>Fungi</taxon>
        <taxon>Dikarya</taxon>
        <taxon>Ascomycota</taxon>
        <taxon>Pezizomycotina</taxon>
        <taxon>Eurotiomycetes</taxon>
        <taxon>Eurotiomycetidae</taxon>
        <taxon>Eurotiales</taxon>
        <taxon>Aspergillaceae</taxon>
        <taxon>Penicillium</taxon>
    </lineage>
</organism>
<gene>
    <name evidence="5" type="ORF">PENFLA_c005G04518</name>
</gene>
<comment type="caution">
    <text evidence="5">The sequence shown here is derived from an EMBL/GenBank/DDBJ whole genome shotgun (WGS) entry which is preliminary data.</text>
</comment>
<dbReference type="InterPro" id="IPR036291">
    <property type="entry name" value="NAD(P)-bd_dom_sf"/>
</dbReference>
<dbReference type="InterPro" id="IPR051609">
    <property type="entry name" value="NmrA/Isoflavone_reductase-like"/>
</dbReference>
<dbReference type="InterPro" id="IPR008030">
    <property type="entry name" value="NmrA-like"/>
</dbReference>
<reference evidence="6" key="1">
    <citation type="journal article" date="2017" name="Nat. Microbiol.">
        <title>Global analysis of biosynthetic gene clusters reveals vast potential of secondary metabolite production in Penicillium species.</title>
        <authorList>
            <person name="Nielsen J.C."/>
            <person name="Grijseels S."/>
            <person name="Prigent S."/>
            <person name="Ji B."/>
            <person name="Dainat J."/>
            <person name="Nielsen K.F."/>
            <person name="Frisvad J.C."/>
            <person name="Workman M."/>
            <person name="Nielsen J."/>
        </authorList>
    </citation>
    <scope>NUCLEOTIDE SEQUENCE [LARGE SCALE GENOMIC DNA]</scope>
    <source>
        <strain evidence="6">IBT 14082</strain>
    </source>
</reference>
<dbReference type="GO" id="GO:0016491">
    <property type="term" value="F:oxidoreductase activity"/>
    <property type="evidence" value="ECO:0007669"/>
    <property type="project" value="UniProtKB-KW"/>
</dbReference>
<keyword evidence="3" id="KW-0560">Oxidoreductase</keyword>
<dbReference type="PANTHER" id="PTHR47706:SF4">
    <property type="entry name" value="NMRA-LIKE DOMAIN-CONTAINING PROTEIN"/>
    <property type="match status" value="1"/>
</dbReference>